<evidence type="ECO:0000256" key="2">
    <source>
        <dbReference type="ARBA" id="ARBA00022598"/>
    </source>
</evidence>
<evidence type="ECO:0000313" key="13">
    <source>
        <dbReference type="Proteomes" id="UP000290189"/>
    </source>
</evidence>
<dbReference type="InterPro" id="IPR002316">
    <property type="entry name" value="Pro-tRNA-ligase_IIa"/>
</dbReference>
<dbReference type="Gene3D" id="3.30.930.10">
    <property type="entry name" value="Bira Bifunctional Protein, Domain 2"/>
    <property type="match status" value="1"/>
</dbReference>
<gene>
    <name evidence="10" type="ORF">PBRA_006418</name>
    <name evidence="11" type="ORF">PLBR_LOCUS2337</name>
</gene>
<sequence>MNATGIDVPKTSSTFGPWFSQVVSRSEMIDYYDVLGCYILRPWSYLTWEEIQNYVNARIKRMGVKNSYFPLFVSSDALRKEEDHVEGFSAEVAWVTRVGQKRLEKPIAIRPTSETVMYPLMAKWIRFHRDLPLKLNQWSNVVRWEFKHPTPFIRSREFLWQEGHTAHATKEGAEKEVLEVLDLYASVYEELLACPVIKGRKTEREKFAGAVYTTTVEAFVPTNGRGVQGATSHYLGQNFSRLFKIEFQDDTRHDDGTSAKQHFVWQNSWGLTTRSIGVMVMVHGDDKGLVMPPRVAPVQVVFVPIYFSNADENQRINDAVEAYAGALSEADVRCETDLRTLYTPGWKYNHWELKGVPIRIEIGPRDLRRNQVTGCRRDTGVKFTLAQDDVVQGTLDMLETIQRDMFAKAKADCDARLKTCLTWAEFMVLVNQGNRVLVPFCEEEQCEDQVKERSRIEAENVDEDDESAAALADRGDFEMLTGSAKSLCIPFAQPDLPASSVCFACAHPAKSWTMFGRSY</sequence>
<dbReference type="InterPro" id="IPR004154">
    <property type="entry name" value="Anticodon-bd"/>
</dbReference>
<protein>
    <recommendedName>
        <fullName evidence="1">proline--tRNA ligase</fullName>
        <ecNumber evidence="1">6.1.1.15</ecNumber>
    </recommendedName>
    <alternativeName>
        <fullName evidence="7">Prolyl-tRNA synthetase</fullName>
    </alternativeName>
</protein>
<evidence type="ECO:0000256" key="7">
    <source>
        <dbReference type="ARBA" id="ARBA00029731"/>
    </source>
</evidence>
<dbReference type="EC" id="6.1.1.15" evidence="1"/>
<dbReference type="PANTHER" id="PTHR43382">
    <property type="entry name" value="PROLYL-TRNA SYNTHETASE"/>
    <property type="match status" value="1"/>
</dbReference>
<keyword evidence="4" id="KW-0067">ATP-binding</keyword>
<dbReference type="PRINTS" id="PR01046">
    <property type="entry name" value="TRNASYNTHPRO"/>
</dbReference>
<dbReference type="STRING" id="37360.A0A0G4IT35"/>
<keyword evidence="12" id="KW-1185">Reference proteome</keyword>
<keyword evidence="6" id="KW-0030">Aminoacyl-tRNA synthetase</keyword>
<dbReference type="PANTHER" id="PTHR43382:SF2">
    <property type="entry name" value="BIFUNCTIONAL GLUTAMATE_PROLINE--TRNA LIGASE"/>
    <property type="match status" value="1"/>
</dbReference>
<dbReference type="Pfam" id="PF03129">
    <property type="entry name" value="HGTP_anticodon"/>
    <property type="match status" value="1"/>
</dbReference>
<evidence type="ECO:0000313" key="10">
    <source>
        <dbReference type="EMBL" id="CEO98304.1"/>
    </source>
</evidence>
<dbReference type="CDD" id="cd00778">
    <property type="entry name" value="ProRS_core_arch_euk"/>
    <property type="match status" value="1"/>
</dbReference>
<dbReference type="SMART" id="SM00946">
    <property type="entry name" value="ProRS-C_1"/>
    <property type="match status" value="1"/>
</dbReference>
<dbReference type="InterPro" id="IPR017449">
    <property type="entry name" value="Pro-tRNA_synth_II"/>
</dbReference>
<evidence type="ECO:0000256" key="8">
    <source>
        <dbReference type="ARBA" id="ARBA00047671"/>
    </source>
</evidence>
<dbReference type="InterPro" id="IPR006195">
    <property type="entry name" value="aa-tRNA-synth_II"/>
</dbReference>
<dbReference type="OMA" id="GINYIAH"/>
<evidence type="ECO:0000256" key="5">
    <source>
        <dbReference type="ARBA" id="ARBA00022917"/>
    </source>
</evidence>
<dbReference type="EMBL" id="OVEO01000003">
    <property type="protein sequence ID" value="SPQ95122.1"/>
    <property type="molecule type" value="Genomic_DNA"/>
</dbReference>
<comment type="catalytic activity">
    <reaction evidence="8">
        <text>tRNA(Pro) + L-proline + ATP = L-prolyl-tRNA(Pro) + AMP + diphosphate</text>
        <dbReference type="Rhea" id="RHEA:14305"/>
        <dbReference type="Rhea" id="RHEA-COMP:9700"/>
        <dbReference type="Rhea" id="RHEA-COMP:9702"/>
        <dbReference type="ChEBI" id="CHEBI:30616"/>
        <dbReference type="ChEBI" id="CHEBI:33019"/>
        <dbReference type="ChEBI" id="CHEBI:60039"/>
        <dbReference type="ChEBI" id="CHEBI:78442"/>
        <dbReference type="ChEBI" id="CHEBI:78532"/>
        <dbReference type="ChEBI" id="CHEBI:456215"/>
        <dbReference type="EC" id="6.1.1.15"/>
    </reaction>
</comment>
<dbReference type="GO" id="GO:0005524">
    <property type="term" value="F:ATP binding"/>
    <property type="evidence" value="ECO:0007669"/>
    <property type="project" value="UniProtKB-KW"/>
</dbReference>
<dbReference type="PROSITE" id="PS50862">
    <property type="entry name" value="AA_TRNA_LIGASE_II"/>
    <property type="match status" value="1"/>
</dbReference>
<dbReference type="InterPro" id="IPR002314">
    <property type="entry name" value="aa-tRNA-synt_IIb"/>
</dbReference>
<keyword evidence="2" id="KW-0436">Ligase</keyword>
<dbReference type="NCBIfam" id="TIGR00408">
    <property type="entry name" value="proS_fam_I"/>
    <property type="match status" value="1"/>
</dbReference>
<evidence type="ECO:0000256" key="4">
    <source>
        <dbReference type="ARBA" id="ARBA00022840"/>
    </source>
</evidence>
<dbReference type="GO" id="GO:0006433">
    <property type="term" value="P:prolyl-tRNA aminoacylation"/>
    <property type="evidence" value="ECO:0007669"/>
    <property type="project" value="InterPro"/>
</dbReference>
<dbReference type="InterPro" id="IPR004499">
    <property type="entry name" value="Pro-tRNA-ligase_IIa_arc-type"/>
</dbReference>
<dbReference type="OrthoDB" id="1350766at2759"/>
<dbReference type="InterPro" id="IPR016061">
    <property type="entry name" value="Pro-tRNA_ligase_II_C"/>
</dbReference>
<reference evidence="11 13" key="2">
    <citation type="submission" date="2018-03" db="EMBL/GenBank/DDBJ databases">
        <authorList>
            <person name="Fogelqvist J."/>
        </authorList>
    </citation>
    <scope>NUCLEOTIDE SEQUENCE [LARGE SCALE GENOMIC DNA]</scope>
</reference>
<dbReference type="GO" id="GO:0004827">
    <property type="term" value="F:proline-tRNA ligase activity"/>
    <property type="evidence" value="ECO:0007669"/>
    <property type="project" value="UniProtKB-EC"/>
</dbReference>
<evidence type="ECO:0000256" key="3">
    <source>
        <dbReference type="ARBA" id="ARBA00022741"/>
    </source>
</evidence>
<dbReference type="Gene3D" id="3.40.50.800">
    <property type="entry name" value="Anticodon-binding domain"/>
    <property type="match status" value="1"/>
</dbReference>
<feature type="domain" description="Aminoacyl-transfer RNA synthetases class-II family profile" evidence="9">
    <location>
        <begin position="48"/>
        <end position="292"/>
    </location>
</feature>
<evidence type="ECO:0000313" key="12">
    <source>
        <dbReference type="Proteomes" id="UP000039324"/>
    </source>
</evidence>
<dbReference type="Gene3D" id="3.30.110.30">
    <property type="entry name" value="C-terminal domain of ProRS"/>
    <property type="match status" value="1"/>
</dbReference>
<keyword evidence="3" id="KW-0547">Nucleotide-binding</keyword>
<dbReference type="HAMAP" id="MF_01571">
    <property type="entry name" value="Pro_tRNA_synth_type3"/>
    <property type="match status" value="1"/>
</dbReference>
<dbReference type="FunFam" id="3.30.930.10:FF:000007">
    <property type="entry name" value="Bifunctional glutamate/proline--tRNA ligase"/>
    <property type="match status" value="1"/>
</dbReference>
<evidence type="ECO:0000259" key="9">
    <source>
        <dbReference type="PROSITE" id="PS50862"/>
    </source>
</evidence>
<proteinExistence type="inferred from homology"/>
<evidence type="ECO:0000256" key="1">
    <source>
        <dbReference type="ARBA" id="ARBA00012831"/>
    </source>
</evidence>
<dbReference type="CDD" id="cd00862">
    <property type="entry name" value="ProRS_anticodon_zinc"/>
    <property type="match status" value="1"/>
</dbReference>
<reference evidence="10 12" key="1">
    <citation type="submission" date="2015-02" db="EMBL/GenBank/DDBJ databases">
        <authorList>
            <person name="Chooi Y.-H."/>
        </authorList>
    </citation>
    <scope>NUCLEOTIDE SEQUENCE [LARGE SCALE GENOMIC DNA]</scope>
    <source>
        <strain evidence="10">E3</strain>
    </source>
</reference>
<dbReference type="FunFam" id="3.30.110.30:FF:000001">
    <property type="entry name" value="Bifunctional glutamate/proline--tRNA ligase"/>
    <property type="match status" value="1"/>
</dbReference>
<dbReference type="SUPFAM" id="SSF55681">
    <property type="entry name" value="Class II aaRS and biotin synthetases"/>
    <property type="match status" value="1"/>
</dbReference>
<organism evidence="10 12">
    <name type="scientific">Plasmodiophora brassicae</name>
    <name type="common">Clubroot disease agent</name>
    <dbReference type="NCBI Taxonomy" id="37360"/>
    <lineage>
        <taxon>Eukaryota</taxon>
        <taxon>Sar</taxon>
        <taxon>Rhizaria</taxon>
        <taxon>Endomyxa</taxon>
        <taxon>Phytomyxea</taxon>
        <taxon>Plasmodiophorida</taxon>
        <taxon>Plasmodiophoridae</taxon>
        <taxon>Plasmodiophora</taxon>
    </lineage>
</organism>
<keyword evidence="5" id="KW-0648">Protein biosynthesis</keyword>
<name>A0A0G4IT35_PLABS</name>
<dbReference type="Pfam" id="PF09180">
    <property type="entry name" value="ProRS-C_1"/>
    <property type="match status" value="1"/>
</dbReference>
<accession>A0A0G4IT35</accession>
<dbReference type="EMBL" id="CDSF01000083">
    <property type="protein sequence ID" value="CEO98304.1"/>
    <property type="molecule type" value="Genomic_DNA"/>
</dbReference>
<dbReference type="InterPro" id="IPR036621">
    <property type="entry name" value="Anticodon-bd_dom_sf"/>
</dbReference>
<dbReference type="Proteomes" id="UP000290189">
    <property type="component" value="Unassembled WGS sequence"/>
</dbReference>
<dbReference type="InterPro" id="IPR045864">
    <property type="entry name" value="aa-tRNA-synth_II/BPL/LPL"/>
</dbReference>
<dbReference type="Proteomes" id="UP000039324">
    <property type="component" value="Unassembled WGS sequence"/>
</dbReference>
<dbReference type="SUPFAM" id="SSF64586">
    <property type="entry name" value="C-terminal domain of ProRS"/>
    <property type="match status" value="1"/>
</dbReference>
<evidence type="ECO:0000256" key="6">
    <source>
        <dbReference type="ARBA" id="ARBA00023146"/>
    </source>
</evidence>
<dbReference type="GO" id="GO:0017101">
    <property type="term" value="C:aminoacyl-tRNA synthetase multienzyme complex"/>
    <property type="evidence" value="ECO:0007669"/>
    <property type="project" value="TreeGrafter"/>
</dbReference>
<dbReference type="AlphaFoldDB" id="A0A0G4IT35"/>
<geneLocation type="mitochondrion" evidence="11"/>
<evidence type="ECO:0000313" key="11">
    <source>
        <dbReference type="EMBL" id="SPQ95122.1"/>
    </source>
</evidence>
<dbReference type="InterPro" id="IPR033721">
    <property type="entry name" value="ProRS_core_arch_euk"/>
</dbReference>
<dbReference type="SUPFAM" id="SSF52954">
    <property type="entry name" value="Class II aaRS ABD-related"/>
    <property type="match status" value="1"/>
</dbReference>
<dbReference type="GO" id="GO:0005737">
    <property type="term" value="C:cytoplasm"/>
    <property type="evidence" value="ECO:0007669"/>
    <property type="project" value="InterPro"/>
</dbReference>
<dbReference type="Pfam" id="PF00587">
    <property type="entry name" value="tRNA-synt_2b"/>
    <property type="match status" value="1"/>
</dbReference>
<keyword evidence="11" id="KW-0496">Mitochondrion</keyword>
<dbReference type="FunFam" id="3.40.50.800:FF:000005">
    <property type="entry name" value="bifunctional glutamate/proline--tRNA ligase"/>
    <property type="match status" value="1"/>
</dbReference>